<keyword evidence="2" id="KW-1185">Reference proteome</keyword>
<proteinExistence type="predicted"/>
<reference evidence="1" key="1">
    <citation type="submission" date="2022-07" db="EMBL/GenBank/DDBJ databases">
        <title>Phylogenomic reconstructions and comparative analyses of Kickxellomycotina fungi.</title>
        <authorList>
            <person name="Reynolds N.K."/>
            <person name="Stajich J.E."/>
            <person name="Barry K."/>
            <person name="Grigoriev I.V."/>
            <person name="Crous P."/>
            <person name="Smith M.E."/>
        </authorList>
    </citation>
    <scope>NUCLEOTIDE SEQUENCE</scope>
    <source>
        <strain evidence="1">CBS 109366</strain>
    </source>
</reference>
<evidence type="ECO:0000313" key="2">
    <source>
        <dbReference type="Proteomes" id="UP001140234"/>
    </source>
</evidence>
<name>A0ACC1JYY6_9FUNG</name>
<accession>A0ACC1JYY6</accession>
<evidence type="ECO:0000313" key="1">
    <source>
        <dbReference type="EMBL" id="KAJ2769973.1"/>
    </source>
</evidence>
<comment type="caution">
    <text evidence="1">The sequence shown here is derived from an EMBL/GenBank/DDBJ whole genome shotgun (WGS) entry which is preliminary data.</text>
</comment>
<organism evidence="1 2">
    <name type="scientific">Coemansia nantahalensis</name>
    <dbReference type="NCBI Taxonomy" id="2789366"/>
    <lineage>
        <taxon>Eukaryota</taxon>
        <taxon>Fungi</taxon>
        <taxon>Fungi incertae sedis</taxon>
        <taxon>Zoopagomycota</taxon>
        <taxon>Kickxellomycotina</taxon>
        <taxon>Kickxellomycetes</taxon>
        <taxon>Kickxellales</taxon>
        <taxon>Kickxellaceae</taxon>
        <taxon>Coemansia</taxon>
    </lineage>
</organism>
<sequence>MDTPPQPLRPLSQLSFRLSQQPSAARRALCRQLSRADSIEDDPPSDGAAAGPLIEDYASSDGDGGAAAGLATQWTASSPILTLGSTSSTARGTPAQQRPQPPLRTISRHRQYTSLQSASPGRPLLSQRPAHWAAAPPALCGDQTPSKRPRRMGAAAAELVAAAAREVSDFCMWHHCLSGSSDAPLVCRQPTSGVRLRLLAAQSVLGTHLFSAQATVIEVLADDAQLAGMAGQPLAVLLSFAVAQDAAPHAAAQMAARIEALARGAAAGPVVVAVHRPWRIQGTGDKPCLLASRFVVE</sequence>
<dbReference type="Proteomes" id="UP001140234">
    <property type="component" value="Unassembled WGS sequence"/>
</dbReference>
<gene>
    <name evidence="1" type="ORF">IWQ57_002870</name>
</gene>
<protein>
    <submittedName>
        <fullName evidence="1">Uncharacterized protein</fullName>
    </submittedName>
</protein>
<dbReference type="EMBL" id="JANBUJ010000824">
    <property type="protein sequence ID" value="KAJ2769973.1"/>
    <property type="molecule type" value="Genomic_DNA"/>
</dbReference>